<dbReference type="AlphaFoldDB" id="A0A660L4J2"/>
<evidence type="ECO:0000256" key="4">
    <source>
        <dbReference type="ARBA" id="ARBA00022840"/>
    </source>
</evidence>
<dbReference type="SUPFAM" id="SSF52540">
    <property type="entry name" value="P-loop containing nucleoside triphosphate hydrolases"/>
    <property type="match status" value="1"/>
</dbReference>
<dbReference type="PANTHER" id="PTHR43335">
    <property type="entry name" value="ABC TRANSPORTER, ATP-BINDING PROTEIN"/>
    <property type="match status" value="1"/>
</dbReference>
<keyword evidence="3" id="KW-0547">Nucleotide-binding</keyword>
<dbReference type="Pfam" id="PF00005">
    <property type="entry name" value="ABC_tran"/>
    <property type="match status" value="1"/>
</dbReference>
<dbReference type="OrthoDB" id="9804819at2"/>
<comment type="caution">
    <text evidence="6">The sequence shown here is derived from an EMBL/GenBank/DDBJ whole genome shotgun (WGS) entry which is preliminary data.</text>
</comment>
<dbReference type="InterPro" id="IPR003439">
    <property type="entry name" value="ABC_transporter-like_ATP-bd"/>
</dbReference>
<dbReference type="SMART" id="SM00382">
    <property type="entry name" value="AAA"/>
    <property type="match status" value="1"/>
</dbReference>
<dbReference type="Proteomes" id="UP000278962">
    <property type="component" value="Unassembled WGS sequence"/>
</dbReference>
<reference evidence="6 7" key="1">
    <citation type="submission" date="2018-10" db="EMBL/GenBank/DDBJ databases">
        <title>Genomic Encyclopedia of Archaeal and Bacterial Type Strains, Phase II (KMG-II): from individual species to whole genera.</title>
        <authorList>
            <person name="Goeker M."/>
        </authorList>
    </citation>
    <scope>NUCLEOTIDE SEQUENCE [LARGE SCALE GENOMIC DNA]</scope>
    <source>
        <strain evidence="6 7">DSM 14954</strain>
    </source>
</reference>
<dbReference type="EMBL" id="RBIL01000002">
    <property type="protein sequence ID" value="RKQ87789.1"/>
    <property type="molecule type" value="Genomic_DNA"/>
</dbReference>
<accession>A0A660L4J2</accession>
<evidence type="ECO:0000256" key="2">
    <source>
        <dbReference type="ARBA" id="ARBA00022448"/>
    </source>
</evidence>
<organism evidence="6 7">
    <name type="scientific">Solirubrobacter pauli</name>
    <dbReference type="NCBI Taxonomy" id="166793"/>
    <lineage>
        <taxon>Bacteria</taxon>
        <taxon>Bacillati</taxon>
        <taxon>Actinomycetota</taxon>
        <taxon>Thermoleophilia</taxon>
        <taxon>Solirubrobacterales</taxon>
        <taxon>Solirubrobacteraceae</taxon>
        <taxon>Solirubrobacter</taxon>
    </lineage>
</organism>
<dbReference type="InterPro" id="IPR003593">
    <property type="entry name" value="AAA+_ATPase"/>
</dbReference>
<evidence type="ECO:0000313" key="7">
    <source>
        <dbReference type="Proteomes" id="UP000278962"/>
    </source>
</evidence>
<name>A0A660L4J2_9ACTN</name>
<dbReference type="InterPro" id="IPR027417">
    <property type="entry name" value="P-loop_NTPase"/>
</dbReference>
<keyword evidence="7" id="KW-1185">Reference proteome</keyword>
<dbReference type="PANTHER" id="PTHR43335:SF4">
    <property type="entry name" value="ABC TRANSPORTER, ATP-BINDING PROTEIN"/>
    <property type="match status" value="1"/>
</dbReference>
<evidence type="ECO:0000313" key="6">
    <source>
        <dbReference type="EMBL" id="RKQ87789.1"/>
    </source>
</evidence>
<dbReference type="RefSeq" id="WP_121256655.1">
    <property type="nucleotide sequence ID" value="NZ_RBIL01000002.1"/>
</dbReference>
<gene>
    <name evidence="6" type="ORF">C8N24_5818</name>
</gene>
<protein>
    <submittedName>
        <fullName evidence="6">ABC-2 type transport system ATP-binding protein</fullName>
    </submittedName>
</protein>
<dbReference type="InterPro" id="IPR017871">
    <property type="entry name" value="ABC_transporter-like_CS"/>
</dbReference>
<proteinExistence type="inferred from homology"/>
<keyword evidence="2" id="KW-0813">Transport</keyword>
<keyword evidence="4 6" id="KW-0067">ATP-binding</keyword>
<dbReference type="Gene3D" id="3.40.50.300">
    <property type="entry name" value="P-loop containing nucleotide triphosphate hydrolases"/>
    <property type="match status" value="1"/>
</dbReference>
<dbReference type="GO" id="GO:0016887">
    <property type="term" value="F:ATP hydrolysis activity"/>
    <property type="evidence" value="ECO:0007669"/>
    <property type="project" value="InterPro"/>
</dbReference>
<sequence length="301" mass="31490">MPHAIEVAGLTKRFGPVTAVDDLSFTVDEGRVTGFLGPNGAGKTTTLRMLLGLVNPTSGAATVHGQPFTTLNDPIHTVGAVLDGGMLHPGRSGRNHLRTLGRAAGIGNRRVEELLELVALKDAAHRRAGGYSLGMRQRLGLAAALLGDPKVLVLDEPANGLDPQGIRWLRDFLRRLAGEGRAVLVSSHVLAEVSQTADDVVVIAKGKSVAQGPLQELMARSGRDGGVRVSGPDVRRLGDILYSQGARVSGDATQITVSDRSGEQVGRVIAEHQIVISELVSIGGSLEDVYFELTGATGGPS</sequence>
<comment type="similarity">
    <text evidence="1">Belongs to the ABC transporter superfamily.</text>
</comment>
<evidence type="ECO:0000259" key="5">
    <source>
        <dbReference type="PROSITE" id="PS50893"/>
    </source>
</evidence>
<dbReference type="PROSITE" id="PS00211">
    <property type="entry name" value="ABC_TRANSPORTER_1"/>
    <property type="match status" value="1"/>
</dbReference>
<feature type="domain" description="ABC transporter" evidence="5">
    <location>
        <begin position="5"/>
        <end position="230"/>
    </location>
</feature>
<evidence type="ECO:0000256" key="3">
    <source>
        <dbReference type="ARBA" id="ARBA00022741"/>
    </source>
</evidence>
<evidence type="ECO:0000256" key="1">
    <source>
        <dbReference type="ARBA" id="ARBA00005417"/>
    </source>
</evidence>
<dbReference type="PROSITE" id="PS50893">
    <property type="entry name" value="ABC_TRANSPORTER_2"/>
    <property type="match status" value="1"/>
</dbReference>
<dbReference type="GO" id="GO:0005524">
    <property type="term" value="F:ATP binding"/>
    <property type="evidence" value="ECO:0007669"/>
    <property type="project" value="UniProtKB-KW"/>
</dbReference>